<reference evidence="2" key="2">
    <citation type="journal article" date="2023" name="BMC Genomics">
        <title>Pest status, molecular evolution, and epigenetic factors derived from the genome assembly of Frankliniella fusca, a thysanopteran phytovirus vector.</title>
        <authorList>
            <person name="Catto M.A."/>
            <person name="Labadie P.E."/>
            <person name="Jacobson A.L."/>
            <person name="Kennedy G.G."/>
            <person name="Srinivasan R."/>
            <person name="Hunt B.G."/>
        </authorList>
    </citation>
    <scope>NUCLEOTIDE SEQUENCE</scope>
    <source>
        <strain evidence="2">PL_HMW_Pooled</strain>
    </source>
</reference>
<accession>A0AAE1I517</accession>
<keyword evidence="3" id="KW-1185">Reference proteome</keyword>
<feature type="region of interest" description="Disordered" evidence="1">
    <location>
        <begin position="1"/>
        <end position="49"/>
    </location>
</feature>
<feature type="compositionally biased region" description="Polar residues" evidence="1">
    <location>
        <begin position="281"/>
        <end position="297"/>
    </location>
</feature>
<sequence length="736" mass="77703">MAHDALGGSGSGQLGAAAGSMQQRVAAHSPCACARTRSPGPRGARSSSHCSWFGTYISAGMRVSEPPPPPPPPPPPLPWSPVWPKRPAGVLAARAGWTDDDGPGAAECPDMETRSPGRRRSRRPTPSQRRRTWGQDRTGAWASARQRPPPPHLTSPKSTTHAKTHLVPEQGGAQLRRQRHALAQPGGHGAEVGWAFYAPHSRRSRPKGSLLSSDRQLATSRWLTRKKAASVHELASRRARAAVHRRVVCTEWSSLCSSGICSTSGRASISSRGGAALAGPSPSQWLDRSTRSASVAANSRPVAVPRTPASTSPRPASCCSSSTSLAAAPRAAPEPAPGRGARERLCWWPAATMARRNRASHDVEVTCTPRESTRLCSAPRHSAGTAAEHQQFKFLTAPAPRRCGAWWTAACSRPPSSASSARTILSRSSLLSVAAAAGPGGAQRASLATGVSPCGGDRWWVSALKISMLELSSSGGGERLEPGLSGSAGSWCRWETAARTRARAADTETTSSTAAVSSWMSMVFPGAGGTPCSGAGGVPAMCSSRRRSLTTSRPHRRCSRPQSRYRSALRLSSSAGSQRVAEMTADTAVPSWRPGPGVWPARAGEVPVAPPAASAPERGIASLQAGSGVCLLSRQLCCCRSRRLEHQRLLPESTGARKGSTTDSKSAEPAAAESQSRGARARRRARARASRGRRCCRCLLAAWGALRGSIVLTWGAFTQWCIQQEQEDRRRLAASA</sequence>
<name>A0AAE1I517_9NEOP</name>
<dbReference type="AlphaFoldDB" id="A0AAE1I517"/>
<reference evidence="2" key="1">
    <citation type="submission" date="2021-07" db="EMBL/GenBank/DDBJ databases">
        <authorList>
            <person name="Catto M.A."/>
            <person name="Jacobson A."/>
            <person name="Kennedy G."/>
            <person name="Labadie P."/>
            <person name="Hunt B.G."/>
            <person name="Srinivasan R."/>
        </authorList>
    </citation>
    <scope>NUCLEOTIDE SEQUENCE</scope>
    <source>
        <strain evidence="2">PL_HMW_Pooled</strain>
        <tissue evidence="2">Head</tissue>
    </source>
</reference>
<feature type="compositionally biased region" description="Pro residues" evidence="1">
    <location>
        <begin position="65"/>
        <end position="81"/>
    </location>
</feature>
<dbReference type="Proteomes" id="UP001219518">
    <property type="component" value="Unassembled WGS sequence"/>
</dbReference>
<feature type="region of interest" description="Disordered" evidence="1">
    <location>
        <begin position="271"/>
        <end position="340"/>
    </location>
</feature>
<feature type="compositionally biased region" description="Basic residues" evidence="1">
    <location>
        <begin position="116"/>
        <end position="132"/>
    </location>
</feature>
<protein>
    <submittedName>
        <fullName evidence="2">Polyprotein</fullName>
    </submittedName>
</protein>
<feature type="compositionally biased region" description="Low complexity" evidence="1">
    <location>
        <begin position="34"/>
        <end position="48"/>
    </location>
</feature>
<feature type="region of interest" description="Disordered" evidence="1">
    <location>
        <begin position="62"/>
        <end position="163"/>
    </location>
</feature>
<organism evidence="2 3">
    <name type="scientific">Frankliniella fusca</name>
    <dbReference type="NCBI Taxonomy" id="407009"/>
    <lineage>
        <taxon>Eukaryota</taxon>
        <taxon>Metazoa</taxon>
        <taxon>Ecdysozoa</taxon>
        <taxon>Arthropoda</taxon>
        <taxon>Hexapoda</taxon>
        <taxon>Insecta</taxon>
        <taxon>Pterygota</taxon>
        <taxon>Neoptera</taxon>
        <taxon>Paraneoptera</taxon>
        <taxon>Thysanoptera</taxon>
        <taxon>Terebrantia</taxon>
        <taxon>Thripoidea</taxon>
        <taxon>Thripidae</taxon>
        <taxon>Frankliniella</taxon>
    </lineage>
</organism>
<evidence type="ECO:0000313" key="3">
    <source>
        <dbReference type="Proteomes" id="UP001219518"/>
    </source>
</evidence>
<comment type="caution">
    <text evidence="2">The sequence shown here is derived from an EMBL/GenBank/DDBJ whole genome shotgun (WGS) entry which is preliminary data.</text>
</comment>
<dbReference type="EMBL" id="JAHWGI010001434">
    <property type="protein sequence ID" value="KAK3932236.1"/>
    <property type="molecule type" value="Genomic_DNA"/>
</dbReference>
<feature type="region of interest" description="Disordered" evidence="1">
    <location>
        <begin position="650"/>
        <end position="686"/>
    </location>
</feature>
<feature type="compositionally biased region" description="Low complexity" evidence="1">
    <location>
        <begin position="14"/>
        <end position="23"/>
    </location>
</feature>
<evidence type="ECO:0000256" key="1">
    <source>
        <dbReference type="SAM" id="MobiDB-lite"/>
    </source>
</evidence>
<feature type="compositionally biased region" description="Low complexity" evidence="1">
    <location>
        <begin position="305"/>
        <end position="339"/>
    </location>
</feature>
<proteinExistence type="predicted"/>
<evidence type="ECO:0000313" key="2">
    <source>
        <dbReference type="EMBL" id="KAK3932236.1"/>
    </source>
</evidence>
<gene>
    <name evidence="2" type="ORF">KUF71_011564</name>
</gene>